<dbReference type="GO" id="GO:0009765">
    <property type="term" value="P:photosynthesis, light harvesting"/>
    <property type="evidence" value="ECO:0007669"/>
    <property type="project" value="InterPro"/>
</dbReference>
<keyword evidence="9" id="KW-1185">Reference proteome</keyword>
<name>A0AB34JB50_PRYPA</name>
<dbReference type="GO" id="GO:0016020">
    <property type="term" value="C:membrane"/>
    <property type="evidence" value="ECO:0007669"/>
    <property type="project" value="InterPro"/>
</dbReference>
<evidence type="ECO:0000256" key="7">
    <source>
        <dbReference type="SAM" id="SignalP"/>
    </source>
</evidence>
<feature type="binding site" evidence="5">
    <location>
        <position position="190"/>
    </location>
    <ligand>
        <name>chlorophyll a</name>
        <dbReference type="ChEBI" id="CHEBI:58416"/>
        <label>1</label>
    </ligand>
</feature>
<keyword evidence="6" id="KW-1133">Transmembrane helix</keyword>
<gene>
    <name evidence="8" type="ORF">AB1Y20_002454</name>
</gene>
<feature type="binding site" evidence="5">
    <location>
        <position position="202"/>
    </location>
    <ligand>
        <name>chlorophyll a</name>
        <dbReference type="ChEBI" id="CHEBI:58416"/>
        <label>1</label>
    </ligand>
</feature>
<dbReference type="Gene3D" id="1.10.3460.10">
    <property type="entry name" value="Chlorophyll a/b binding protein domain"/>
    <property type="match status" value="1"/>
</dbReference>
<evidence type="ECO:0000313" key="8">
    <source>
        <dbReference type="EMBL" id="KAL1515838.1"/>
    </source>
</evidence>
<keyword evidence="4" id="KW-0934">Plastid</keyword>
<reference evidence="8 9" key="1">
    <citation type="journal article" date="2024" name="Science">
        <title>Giant polyketide synthase enzymes in the biosynthesis of giant marine polyether toxins.</title>
        <authorList>
            <person name="Fallon T.R."/>
            <person name="Shende V.V."/>
            <person name="Wierzbicki I.H."/>
            <person name="Pendleton A.L."/>
            <person name="Watervoot N.F."/>
            <person name="Auber R.P."/>
            <person name="Gonzalez D.J."/>
            <person name="Wisecaver J.H."/>
            <person name="Moore B.S."/>
        </authorList>
    </citation>
    <scope>NUCLEOTIDE SEQUENCE [LARGE SCALE GENOMIC DNA]</scope>
    <source>
        <strain evidence="8 9">12B1</strain>
    </source>
</reference>
<evidence type="ECO:0000313" key="9">
    <source>
        <dbReference type="Proteomes" id="UP001515480"/>
    </source>
</evidence>
<feature type="binding site" evidence="5">
    <location>
        <position position="93"/>
    </location>
    <ligand>
        <name>chlorophyll a</name>
        <dbReference type="ChEBI" id="CHEBI:58416"/>
        <label>1</label>
    </ligand>
</feature>
<accession>A0AB34JB50</accession>
<feature type="binding site" evidence="5">
    <location>
        <position position="188"/>
    </location>
    <ligand>
        <name>chlorophyll a</name>
        <dbReference type="ChEBI" id="CHEBI:58416"/>
        <label>1</label>
    </ligand>
</feature>
<dbReference type="GO" id="GO:0009507">
    <property type="term" value="C:chloroplast"/>
    <property type="evidence" value="ECO:0007669"/>
    <property type="project" value="UniProtKB-SubCell"/>
</dbReference>
<evidence type="ECO:0000256" key="2">
    <source>
        <dbReference type="ARBA" id="ARBA00022528"/>
    </source>
</evidence>
<keyword evidence="7" id="KW-0732">Signal</keyword>
<evidence type="ECO:0000256" key="3">
    <source>
        <dbReference type="ARBA" id="ARBA00022531"/>
    </source>
</evidence>
<feature type="binding site" evidence="5">
    <location>
        <position position="184"/>
    </location>
    <ligand>
        <name>chlorophyll a</name>
        <dbReference type="ChEBI" id="CHEBI:58416"/>
        <label>1</label>
    </ligand>
</feature>
<evidence type="ECO:0000256" key="5">
    <source>
        <dbReference type="PIRSR" id="PIRSR601344-1"/>
    </source>
</evidence>
<evidence type="ECO:0000256" key="1">
    <source>
        <dbReference type="ARBA" id="ARBA00004229"/>
    </source>
</evidence>
<keyword evidence="2" id="KW-0150">Chloroplast</keyword>
<organism evidence="8 9">
    <name type="scientific">Prymnesium parvum</name>
    <name type="common">Toxic golden alga</name>
    <dbReference type="NCBI Taxonomy" id="97485"/>
    <lineage>
        <taxon>Eukaryota</taxon>
        <taxon>Haptista</taxon>
        <taxon>Haptophyta</taxon>
        <taxon>Prymnesiophyceae</taxon>
        <taxon>Prymnesiales</taxon>
        <taxon>Prymnesiaceae</taxon>
        <taxon>Prymnesium</taxon>
    </lineage>
</organism>
<feature type="binding site" evidence="5">
    <location>
        <position position="90"/>
    </location>
    <ligand>
        <name>chlorophyll a</name>
        <dbReference type="ChEBI" id="CHEBI:58416"/>
        <label>1</label>
    </ligand>
</feature>
<dbReference type="Proteomes" id="UP001515480">
    <property type="component" value="Unassembled WGS sequence"/>
</dbReference>
<dbReference type="InterPro" id="IPR001344">
    <property type="entry name" value="Chloro_AB-bd_pln"/>
</dbReference>
<feature type="transmembrane region" description="Helical" evidence="6">
    <location>
        <begin position="191"/>
        <end position="213"/>
    </location>
</feature>
<dbReference type="EMBL" id="JBGBPQ010000011">
    <property type="protein sequence ID" value="KAL1515838.1"/>
    <property type="molecule type" value="Genomic_DNA"/>
</dbReference>
<dbReference type="Pfam" id="PF00504">
    <property type="entry name" value="Chloroa_b-bind"/>
    <property type="match status" value="1"/>
</dbReference>
<dbReference type="AlphaFoldDB" id="A0AB34JB50"/>
<comment type="subcellular location">
    <subcellularLocation>
        <location evidence="1">Plastid</location>
        <location evidence="1">Chloroplast</location>
    </subcellularLocation>
</comment>
<feature type="binding site" description="axial binding residue" evidence="5">
    <location>
        <position position="95"/>
    </location>
    <ligand>
        <name>chlorophyll b</name>
        <dbReference type="ChEBI" id="CHEBI:61721"/>
        <label>1</label>
    </ligand>
    <ligandPart>
        <name>Mg</name>
        <dbReference type="ChEBI" id="CHEBI:25107"/>
    </ligandPart>
</feature>
<keyword evidence="3" id="KW-0602">Photosynthesis</keyword>
<dbReference type="SUPFAM" id="SSF103511">
    <property type="entry name" value="Chlorophyll a-b binding protein"/>
    <property type="match status" value="1"/>
</dbReference>
<comment type="caution">
    <text evidence="8">The sequence shown here is derived from an EMBL/GenBank/DDBJ whole genome shotgun (WGS) entry which is preliminary data.</text>
</comment>
<protein>
    <submittedName>
        <fullName evidence="8">Uncharacterized protein</fullName>
    </submittedName>
</protein>
<dbReference type="GO" id="GO:0016168">
    <property type="term" value="F:chlorophyll binding"/>
    <property type="evidence" value="ECO:0007669"/>
    <property type="project" value="UniProtKB-KW"/>
</dbReference>
<feature type="binding site" description="axial binding residue" evidence="5">
    <location>
        <position position="154"/>
    </location>
    <ligand>
        <name>chlorophyll b</name>
        <dbReference type="ChEBI" id="CHEBI:61721"/>
        <label>1</label>
    </ligand>
    <ligandPart>
        <name>Mg</name>
        <dbReference type="ChEBI" id="CHEBI:25107"/>
    </ligandPart>
</feature>
<keyword evidence="6" id="KW-0472">Membrane</keyword>
<sequence>MMYTLSALAASLAVANGFSTGMAPVHSVRQPKAVRMEEAAAATPPPPVEYSESLPMLVKRPQLKGYIGDVGFDPVGFSEILPMDWLREAELKHCRVSMLATVGFVFTDFLHLPGFDYTTLEAHDACIASGAMSQLLLWIGLLEVFSTIAIDQMLRGSGRAAGDYGFDPLGFGKDPKNMADLQMKELANGRLAMFAFSGMVTQAVLTGGTFPYLY</sequence>
<feature type="binding site" evidence="5">
    <location>
        <position position="78"/>
    </location>
    <ligand>
        <name>chlorophyll a</name>
        <dbReference type="ChEBI" id="CHEBI:58416"/>
        <label>1</label>
    </ligand>
</feature>
<dbReference type="PANTHER" id="PTHR21649">
    <property type="entry name" value="CHLOROPHYLL A/B BINDING PROTEIN"/>
    <property type="match status" value="1"/>
</dbReference>
<feature type="binding site" evidence="5">
    <location>
        <position position="185"/>
    </location>
    <ligand>
        <name>chlorophyll b</name>
        <dbReference type="ChEBI" id="CHEBI:61721"/>
        <label>2</label>
    </ligand>
</feature>
<keyword evidence="5" id="KW-0148">Chlorophyll</keyword>
<keyword evidence="5" id="KW-0157">Chromophore</keyword>
<keyword evidence="6" id="KW-0812">Transmembrane</keyword>
<dbReference type="InterPro" id="IPR022796">
    <property type="entry name" value="Chloroa_b-bind"/>
</dbReference>
<feature type="chain" id="PRO_5044214898" evidence="7">
    <location>
        <begin position="18"/>
        <end position="214"/>
    </location>
</feature>
<evidence type="ECO:0000256" key="6">
    <source>
        <dbReference type="SAM" id="Phobius"/>
    </source>
</evidence>
<proteinExistence type="predicted"/>
<feature type="signal peptide" evidence="7">
    <location>
        <begin position="1"/>
        <end position="17"/>
    </location>
</feature>
<evidence type="ECO:0000256" key="4">
    <source>
        <dbReference type="ARBA" id="ARBA00022640"/>
    </source>
</evidence>